<dbReference type="Pfam" id="PF12274">
    <property type="entry name" value="DUF3615"/>
    <property type="match status" value="1"/>
</dbReference>
<dbReference type="PANTHER" id="PTHR34710:SF20">
    <property type="entry name" value="OS10G0550200 PROTEIN"/>
    <property type="match status" value="1"/>
</dbReference>
<dbReference type="AlphaFoldDB" id="A0AAV0CP95"/>
<evidence type="ECO:0000313" key="2">
    <source>
        <dbReference type="EMBL" id="CAH9082461.1"/>
    </source>
</evidence>
<evidence type="ECO:0000313" key="4">
    <source>
        <dbReference type="Proteomes" id="UP001152523"/>
    </source>
</evidence>
<protein>
    <recommendedName>
        <fullName evidence="1">DUF3615 domain-containing protein</fullName>
    </recommendedName>
</protein>
<proteinExistence type="predicted"/>
<dbReference type="EMBL" id="CAMAPF010000038">
    <property type="protein sequence ID" value="CAH9082461.1"/>
    <property type="molecule type" value="Genomic_DNA"/>
</dbReference>
<dbReference type="EMBL" id="CAMAPF010000942">
    <property type="protein sequence ID" value="CAH9126271.1"/>
    <property type="molecule type" value="Genomic_DNA"/>
</dbReference>
<dbReference type="Proteomes" id="UP001152523">
    <property type="component" value="Unassembled WGS sequence"/>
</dbReference>
<evidence type="ECO:0000259" key="1">
    <source>
        <dbReference type="Pfam" id="PF12274"/>
    </source>
</evidence>
<comment type="caution">
    <text evidence="2">The sequence shown here is derived from an EMBL/GenBank/DDBJ whole genome shotgun (WGS) entry which is preliminary data.</text>
</comment>
<feature type="domain" description="DUF3615" evidence="1">
    <location>
        <begin position="37"/>
        <end position="147"/>
    </location>
</feature>
<organism evidence="2 4">
    <name type="scientific">Cuscuta epithymum</name>
    <dbReference type="NCBI Taxonomy" id="186058"/>
    <lineage>
        <taxon>Eukaryota</taxon>
        <taxon>Viridiplantae</taxon>
        <taxon>Streptophyta</taxon>
        <taxon>Embryophyta</taxon>
        <taxon>Tracheophyta</taxon>
        <taxon>Spermatophyta</taxon>
        <taxon>Magnoliopsida</taxon>
        <taxon>eudicotyledons</taxon>
        <taxon>Gunneridae</taxon>
        <taxon>Pentapetalae</taxon>
        <taxon>asterids</taxon>
        <taxon>lamiids</taxon>
        <taxon>Solanales</taxon>
        <taxon>Convolvulaceae</taxon>
        <taxon>Cuscuteae</taxon>
        <taxon>Cuscuta</taxon>
        <taxon>Cuscuta subgen. Cuscuta</taxon>
    </lineage>
</organism>
<dbReference type="InterPro" id="IPR022059">
    <property type="entry name" value="DUF3615"/>
</dbReference>
<evidence type="ECO:0000313" key="3">
    <source>
        <dbReference type="EMBL" id="CAH9126271.1"/>
    </source>
</evidence>
<dbReference type="PANTHER" id="PTHR34710">
    <property type="entry name" value="OS03G0834100 PROTEIN"/>
    <property type="match status" value="1"/>
</dbReference>
<gene>
    <name evidence="3" type="ORF">CEPIT_LOCUS27401</name>
    <name evidence="2" type="ORF">CEPIT_LOCUS8096</name>
</gene>
<accession>A0AAV0CP95</accession>
<sequence length="168" mass="18916">MEEHDLDPIESRKLPRNPPRYAIDGIYPKDRTLFLVETALSSFNDTIPDQQGPEYELVDALGCVFQFKGCIFHFNFVARPKNGTDAENMLFFAEVKPCSYKKSPTGLRCTLCCILRPWDPQEYLEQETGLNGCNLLCKSHPGLIQHPLGGGFTKQFEFGCGSESSDDD</sequence>
<keyword evidence="4" id="KW-1185">Reference proteome</keyword>
<reference evidence="2" key="1">
    <citation type="submission" date="2022-07" db="EMBL/GenBank/DDBJ databases">
        <authorList>
            <person name="Macas J."/>
            <person name="Novak P."/>
            <person name="Neumann P."/>
        </authorList>
    </citation>
    <scope>NUCLEOTIDE SEQUENCE</scope>
</reference>
<name>A0AAV0CP95_9ASTE</name>